<dbReference type="EMBL" id="JACHIK010000024">
    <property type="protein sequence ID" value="MBB5044966.1"/>
    <property type="molecule type" value="Genomic_DNA"/>
</dbReference>
<accession>A0A7W7YZ11</accession>
<organism evidence="2 3">
    <name type="scientific">Shinella fusca</name>
    <dbReference type="NCBI Taxonomy" id="544480"/>
    <lineage>
        <taxon>Bacteria</taxon>
        <taxon>Pseudomonadati</taxon>
        <taxon>Pseudomonadota</taxon>
        <taxon>Alphaproteobacteria</taxon>
        <taxon>Hyphomicrobiales</taxon>
        <taxon>Rhizobiaceae</taxon>
        <taxon>Shinella</taxon>
    </lineage>
</organism>
<dbReference type="AlphaFoldDB" id="A0A7W7YZ11"/>
<gene>
    <name evidence="2" type="ORF">HNQ66_004393</name>
</gene>
<evidence type="ECO:0000313" key="2">
    <source>
        <dbReference type="EMBL" id="MBB5044966.1"/>
    </source>
</evidence>
<evidence type="ECO:0000313" key="3">
    <source>
        <dbReference type="Proteomes" id="UP000535406"/>
    </source>
</evidence>
<protein>
    <submittedName>
        <fullName evidence="2">Uncharacterized protein</fullName>
    </submittedName>
</protein>
<comment type="caution">
    <text evidence="2">The sequence shown here is derived from an EMBL/GenBank/DDBJ whole genome shotgun (WGS) entry which is preliminary data.</text>
</comment>
<feature type="transmembrane region" description="Helical" evidence="1">
    <location>
        <begin position="69"/>
        <end position="89"/>
    </location>
</feature>
<keyword evidence="3" id="KW-1185">Reference proteome</keyword>
<name>A0A7W7YZ11_9HYPH</name>
<sequence length="95" mass="10112">MSMTRNLLLSALVALAVGGGKMAFDTWRGAEWEVSPRQIADAKTQGKAGYESSPGTVAVLPIRSETADLLPFMWVLYGLAAGAVTFIGLRKRKAA</sequence>
<proteinExistence type="predicted"/>
<evidence type="ECO:0000256" key="1">
    <source>
        <dbReference type="SAM" id="Phobius"/>
    </source>
</evidence>
<reference evidence="2 3" key="1">
    <citation type="submission" date="2020-08" db="EMBL/GenBank/DDBJ databases">
        <title>Genomic Encyclopedia of Type Strains, Phase IV (KMG-IV): sequencing the most valuable type-strain genomes for metagenomic binning, comparative biology and taxonomic classification.</title>
        <authorList>
            <person name="Goeker M."/>
        </authorList>
    </citation>
    <scope>NUCLEOTIDE SEQUENCE [LARGE SCALE GENOMIC DNA]</scope>
    <source>
        <strain evidence="2 3">DSM 21319</strain>
    </source>
</reference>
<keyword evidence="1" id="KW-1133">Transmembrane helix</keyword>
<keyword evidence="1" id="KW-0812">Transmembrane</keyword>
<dbReference type="RefSeq" id="WP_184146747.1">
    <property type="nucleotide sequence ID" value="NZ_JACHIK010000024.1"/>
</dbReference>
<keyword evidence="1" id="KW-0472">Membrane</keyword>
<dbReference type="Proteomes" id="UP000535406">
    <property type="component" value="Unassembled WGS sequence"/>
</dbReference>